<dbReference type="EMBL" id="JAGRYU010000044">
    <property type="protein sequence ID" value="MBU4684767.1"/>
    <property type="molecule type" value="Genomic_DNA"/>
</dbReference>
<dbReference type="RefSeq" id="WP_216377410.1">
    <property type="nucleotide sequence ID" value="NZ_JAGRYT010000016.1"/>
</dbReference>
<name>A0ABS6DNM9_9ENTR</name>
<dbReference type="Proteomes" id="UP000686327">
    <property type="component" value="Unassembled WGS sequence"/>
</dbReference>
<sequence length="274" mass="30637">MNWTHVIIAGYVGATIAIVVSVFRKKGWVGKAGAVAIALVAIMAWNIFDVKYLIPREKAGSPQSELAGLDAAMDQMPVYQVLKEQEPALWMSIRQQAIEMHKQGKTEQQVIDTIQPQILAVEMKRLQNAADENVVAFMQINMQQTAMVQKSSNDACFRFLFPDVKGGINSMRLLPREVTMRRMEVDAAMMRSAYGLEKHTVTDAERQQARQDIQPIVQQLMKRYGGDLHLMADPHKAVGQEGIVCDQVQELWRNVLQLPPARAAGIIRLSVAGE</sequence>
<accession>A0ABS6DNM9</accession>
<organism evidence="2 3">
    <name type="scientific">Cedecea davisae</name>
    <dbReference type="NCBI Taxonomy" id="158484"/>
    <lineage>
        <taxon>Bacteria</taxon>
        <taxon>Pseudomonadati</taxon>
        <taxon>Pseudomonadota</taxon>
        <taxon>Gammaproteobacteria</taxon>
        <taxon>Enterobacterales</taxon>
        <taxon>Enterobacteriaceae</taxon>
        <taxon>Cedecea</taxon>
    </lineage>
</organism>
<reference evidence="2 3" key="1">
    <citation type="submission" date="2021-04" db="EMBL/GenBank/DDBJ databases">
        <authorList>
            <person name="Seiffert S.N."/>
        </authorList>
    </citation>
    <scope>NUCLEOTIDE SEQUENCE [LARGE SCALE GENOMIC DNA]</scope>
    <source>
        <strain evidence="2 3">1</strain>
    </source>
</reference>
<proteinExistence type="predicted"/>
<evidence type="ECO:0000313" key="2">
    <source>
        <dbReference type="EMBL" id="MBU4684767.1"/>
    </source>
</evidence>
<keyword evidence="1" id="KW-0472">Membrane</keyword>
<keyword evidence="1" id="KW-0812">Transmembrane</keyword>
<reference evidence="3" key="2">
    <citation type="submission" date="2023-07" db="EMBL/GenBank/DDBJ databases">
        <title>Cedecea davisae an AmpC producer and its therapeutic implications.</title>
        <authorList>
            <person name="Notter J."/>
        </authorList>
    </citation>
    <scope>NUCLEOTIDE SEQUENCE [LARGE SCALE GENOMIC DNA]</scope>
    <source>
        <strain evidence="3">1</strain>
    </source>
</reference>
<evidence type="ECO:0000313" key="3">
    <source>
        <dbReference type="Proteomes" id="UP000686327"/>
    </source>
</evidence>
<protein>
    <submittedName>
        <fullName evidence="2">Topoisomerase II</fullName>
    </submittedName>
</protein>
<comment type="caution">
    <text evidence="2">The sequence shown here is derived from an EMBL/GenBank/DDBJ whole genome shotgun (WGS) entry which is preliminary data.</text>
</comment>
<gene>
    <name evidence="2" type="ORF">KC222_22495</name>
</gene>
<keyword evidence="1" id="KW-1133">Transmembrane helix</keyword>
<feature type="transmembrane region" description="Helical" evidence="1">
    <location>
        <begin position="28"/>
        <end position="48"/>
    </location>
</feature>
<evidence type="ECO:0000256" key="1">
    <source>
        <dbReference type="SAM" id="Phobius"/>
    </source>
</evidence>
<feature type="transmembrane region" description="Helical" evidence="1">
    <location>
        <begin position="6"/>
        <end position="23"/>
    </location>
</feature>
<keyword evidence="3" id="KW-1185">Reference proteome</keyword>